<dbReference type="Pfam" id="PF14934">
    <property type="entry name" value="TMEM254"/>
    <property type="match status" value="1"/>
</dbReference>
<sequence>MEAQMTVQSFFVGCLLASEYSLSEPWAPGFFHSVLGGPPSHPPEQWVLACLADSCGRVLVRHSIVQAKSVDVELLSERTIIKLLILTAKLLFSRVFLHFTFSLPFYESAIFGQMQWFTPVIPALWEAEAGGSPKVKSSRQAWPTWHKGITSGRARLLWFLQTFFFGIASLSILIAYKPKRQKQT</sequence>
<dbReference type="PANTHER" id="PTHR34104">
    <property type="entry name" value="TRANSMEMBRANE PROTEIN 254"/>
    <property type="match status" value="1"/>
</dbReference>
<evidence type="ECO:0000256" key="5">
    <source>
        <dbReference type="ARBA" id="ARBA00034834"/>
    </source>
</evidence>
<evidence type="ECO:0000313" key="7">
    <source>
        <dbReference type="Proteomes" id="UP000504640"/>
    </source>
</evidence>
<gene>
    <name evidence="8" type="primary">TMEM254</name>
</gene>
<keyword evidence="2 6" id="KW-0812">Transmembrane</keyword>
<evidence type="ECO:0000256" key="3">
    <source>
        <dbReference type="ARBA" id="ARBA00022989"/>
    </source>
</evidence>
<organism evidence="7 8">
    <name type="scientific">Sapajus apella</name>
    <name type="common">Brown-capped capuchin</name>
    <name type="synonym">Cebus apella</name>
    <dbReference type="NCBI Taxonomy" id="9515"/>
    <lineage>
        <taxon>Eukaryota</taxon>
        <taxon>Metazoa</taxon>
        <taxon>Chordata</taxon>
        <taxon>Craniata</taxon>
        <taxon>Vertebrata</taxon>
        <taxon>Euteleostomi</taxon>
        <taxon>Mammalia</taxon>
        <taxon>Eutheria</taxon>
        <taxon>Euarchontoglires</taxon>
        <taxon>Primates</taxon>
        <taxon>Haplorrhini</taxon>
        <taxon>Platyrrhini</taxon>
        <taxon>Cebidae</taxon>
        <taxon>Cebinae</taxon>
        <taxon>Sapajus</taxon>
    </lineage>
</organism>
<feature type="transmembrane region" description="Helical" evidence="6">
    <location>
        <begin position="83"/>
        <end position="106"/>
    </location>
</feature>
<evidence type="ECO:0000313" key="8">
    <source>
        <dbReference type="RefSeq" id="XP_032115119.1"/>
    </source>
</evidence>
<dbReference type="RefSeq" id="XP_032115119.1">
    <property type="nucleotide sequence ID" value="XM_032259228.1"/>
</dbReference>
<evidence type="ECO:0000256" key="4">
    <source>
        <dbReference type="ARBA" id="ARBA00023136"/>
    </source>
</evidence>
<dbReference type="AlphaFoldDB" id="A0A6J3GAT7"/>
<dbReference type="PANTHER" id="PTHR34104:SF3">
    <property type="entry name" value="TRANSMEMBRANE PROTEIN 254"/>
    <property type="match status" value="1"/>
</dbReference>
<dbReference type="GeneID" id="116537182"/>
<name>A0A6J3GAT7_SAPAP</name>
<feature type="transmembrane region" description="Helical" evidence="6">
    <location>
        <begin position="156"/>
        <end position="176"/>
    </location>
</feature>
<dbReference type="InterPro" id="IPR028110">
    <property type="entry name" value="TMEM254"/>
</dbReference>
<comment type="subcellular location">
    <subcellularLocation>
        <location evidence="1">Membrane</location>
        <topology evidence="1">Multi-pass membrane protein</topology>
    </subcellularLocation>
</comment>
<evidence type="ECO:0000256" key="6">
    <source>
        <dbReference type="SAM" id="Phobius"/>
    </source>
</evidence>
<keyword evidence="3 6" id="KW-1133">Transmembrane helix</keyword>
<accession>A0A6J3GAT7</accession>
<dbReference type="GO" id="GO:0016020">
    <property type="term" value="C:membrane"/>
    <property type="evidence" value="ECO:0007669"/>
    <property type="project" value="UniProtKB-SubCell"/>
</dbReference>
<dbReference type="CTD" id="80195"/>
<reference evidence="8" key="1">
    <citation type="submission" date="2025-08" db="UniProtKB">
        <authorList>
            <consortium name="RefSeq"/>
        </authorList>
    </citation>
    <scope>IDENTIFICATION</scope>
    <source>
        <tissue evidence="8">Blood</tissue>
    </source>
</reference>
<protein>
    <recommendedName>
        <fullName evidence="5">Transmembrane protein 254</fullName>
    </recommendedName>
</protein>
<keyword evidence="4 6" id="KW-0472">Membrane</keyword>
<evidence type="ECO:0000256" key="2">
    <source>
        <dbReference type="ARBA" id="ARBA00022692"/>
    </source>
</evidence>
<dbReference type="Proteomes" id="UP000504640">
    <property type="component" value="Unplaced"/>
</dbReference>
<proteinExistence type="predicted"/>
<evidence type="ECO:0000256" key="1">
    <source>
        <dbReference type="ARBA" id="ARBA00004141"/>
    </source>
</evidence>
<keyword evidence="7" id="KW-1185">Reference proteome</keyword>